<dbReference type="InterPro" id="IPR003607">
    <property type="entry name" value="HD/PDEase_dom"/>
</dbReference>
<evidence type="ECO:0008006" key="2">
    <source>
        <dbReference type="Google" id="ProtNLM"/>
    </source>
</evidence>
<dbReference type="CDD" id="cd00077">
    <property type="entry name" value="HDc"/>
    <property type="match status" value="1"/>
</dbReference>
<evidence type="ECO:0000313" key="1">
    <source>
        <dbReference type="EMBL" id="VAX33336.1"/>
    </source>
</evidence>
<organism evidence="1">
    <name type="scientific">hydrothermal vent metagenome</name>
    <dbReference type="NCBI Taxonomy" id="652676"/>
    <lineage>
        <taxon>unclassified sequences</taxon>
        <taxon>metagenomes</taxon>
        <taxon>ecological metagenomes</taxon>
    </lineage>
</organism>
<proteinExistence type="predicted"/>
<name>A0A3B1CRV5_9ZZZZ</name>
<protein>
    <recommendedName>
        <fullName evidence="2">HD domain-containing protein</fullName>
    </recommendedName>
</protein>
<sequence>MTGDFYTPLRTRASEIAASQGTPSFYRIFKRELQESLQRLQENVVLKQCISHIDIVQEGMGHGYEHSKAVAVDAGALVMIEAEKMDISGDIIEKLIITAHISGLLHDIKRGNENHAIAGSEEARRILVCSGIDSRFKRYIAVAIRNHEAFKTVVPPEDEYERLISNVLYDADKFRWGQENFTKTVWDMLEFGNISPEVFLENYRKGIEYIERIKETFRTETGKRYGPEIIDMGLEIGKVIYSELKRTLGR</sequence>
<dbReference type="EMBL" id="UOGH01000294">
    <property type="protein sequence ID" value="VAX33336.1"/>
    <property type="molecule type" value="Genomic_DNA"/>
</dbReference>
<reference evidence="1" key="1">
    <citation type="submission" date="2018-06" db="EMBL/GenBank/DDBJ databases">
        <authorList>
            <person name="Zhirakovskaya E."/>
        </authorList>
    </citation>
    <scope>NUCLEOTIDE SEQUENCE</scope>
</reference>
<accession>A0A3B1CRV5</accession>
<dbReference type="AlphaFoldDB" id="A0A3B1CRV5"/>
<dbReference type="SUPFAM" id="SSF109604">
    <property type="entry name" value="HD-domain/PDEase-like"/>
    <property type="match status" value="1"/>
</dbReference>
<dbReference type="Gene3D" id="1.10.3210.10">
    <property type="entry name" value="Hypothetical protein af1432"/>
    <property type="match status" value="1"/>
</dbReference>
<gene>
    <name evidence="1" type="ORF">MNBD_NITROSPIRAE02-1625</name>
</gene>